<reference evidence="1 2" key="1">
    <citation type="journal article" date="2018" name="Sci. Rep.">
        <title>Genomic signatures of local adaptation to the degree of environmental predictability in rotifers.</title>
        <authorList>
            <person name="Franch-Gras L."/>
            <person name="Hahn C."/>
            <person name="Garcia-Roger E.M."/>
            <person name="Carmona M.J."/>
            <person name="Serra M."/>
            <person name="Gomez A."/>
        </authorList>
    </citation>
    <scope>NUCLEOTIDE SEQUENCE [LARGE SCALE GENOMIC DNA]</scope>
    <source>
        <strain evidence="1">HYR1</strain>
    </source>
</reference>
<name>A0A3M7R9A1_BRAPC</name>
<protein>
    <submittedName>
        <fullName evidence="1">Uncharacterized protein</fullName>
    </submittedName>
</protein>
<keyword evidence="2" id="KW-1185">Reference proteome</keyword>
<accession>A0A3M7R9A1</accession>
<proteinExistence type="predicted"/>
<dbReference type="AlphaFoldDB" id="A0A3M7R9A1"/>
<evidence type="ECO:0000313" key="2">
    <source>
        <dbReference type="Proteomes" id="UP000276133"/>
    </source>
</evidence>
<gene>
    <name evidence="1" type="ORF">BpHYR1_034080</name>
</gene>
<sequence>MKNSGGFKKYCNIVQHALCNKACCTTLQICVQFVFEIKNTDLGQLKWIEVLLLPNTNKKNSAIFSIQKNLNNFLTKRYNLVLILRN</sequence>
<organism evidence="1 2">
    <name type="scientific">Brachionus plicatilis</name>
    <name type="common">Marine rotifer</name>
    <name type="synonym">Brachionus muelleri</name>
    <dbReference type="NCBI Taxonomy" id="10195"/>
    <lineage>
        <taxon>Eukaryota</taxon>
        <taxon>Metazoa</taxon>
        <taxon>Spiralia</taxon>
        <taxon>Gnathifera</taxon>
        <taxon>Rotifera</taxon>
        <taxon>Eurotatoria</taxon>
        <taxon>Monogononta</taxon>
        <taxon>Pseudotrocha</taxon>
        <taxon>Ploima</taxon>
        <taxon>Brachionidae</taxon>
        <taxon>Brachionus</taxon>
    </lineage>
</organism>
<comment type="caution">
    <text evidence="1">The sequence shown here is derived from an EMBL/GenBank/DDBJ whole genome shotgun (WGS) entry which is preliminary data.</text>
</comment>
<dbReference type="EMBL" id="REGN01003974">
    <property type="protein sequence ID" value="RNA19815.1"/>
    <property type="molecule type" value="Genomic_DNA"/>
</dbReference>
<evidence type="ECO:0000313" key="1">
    <source>
        <dbReference type="EMBL" id="RNA19815.1"/>
    </source>
</evidence>
<dbReference type="Proteomes" id="UP000276133">
    <property type="component" value="Unassembled WGS sequence"/>
</dbReference>